<dbReference type="Gene3D" id="1.10.10.10">
    <property type="entry name" value="Winged helix-like DNA-binding domain superfamily/Winged helix DNA-binding domain"/>
    <property type="match status" value="1"/>
</dbReference>
<accession>A0AAC8Z2B7</accession>
<dbReference type="EMBL" id="CP013344">
    <property type="protein sequence ID" value="AMU90569.1"/>
    <property type="molecule type" value="Genomic_DNA"/>
</dbReference>
<evidence type="ECO:0000259" key="5">
    <source>
        <dbReference type="PROSITE" id="PS50931"/>
    </source>
</evidence>
<dbReference type="Gene3D" id="3.40.190.10">
    <property type="entry name" value="Periplasmic binding protein-like II"/>
    <property type="match status" value="2"/>
</dbReference>
<dbReference type="InterPro" id="IPR000847">
    <property type="entry name" value="LysR_HTH_N"/>
</dbReference>
<name>A0AAC8Z2B7_SPHMC</name>
<proteinExistence type="inferred from homology"/>
<dbReference type="PROSITE" id="PS50931">
    <property type="entry name" value="HTH_LYSR"/>
    <property type="match status" value="1"/>
</dbReference>
<comment type="similarity">
    <text evidence="1">Belongs to the LysR transcriptional regulatory family.</text>
</comment>
<organism evidence="6 7">
    <name type="scientific">Sphingopyxis macrogoltabida</name>
    <name type="common">Sphingomonas macrogoltabidus</name>
    <dbReference type="NCBI Taxonomy" id="33050"/>
    <lineage>
        <taxon>Bacteria</taxon>
        <taxon>Pseudomonadati</taxon>
        <taxon>Pseudomonadota</taxon>
        <taxon>Alphaproteobacteria</taxon>
        <taxon>Sphingomonadales</taxon>
        <taxon>Sphingomonadaceae</taxon>
        <taxon>Sphingopyxis</taxon>
    </lineage>
</organism>
<protein>
    <recommendedName>
        <fullName evidence="5">HTH lysR-type domain-containing protein</fullName>
    </recommendedName>
</protein>
<evidence type="ECO:0000313" key="6">
    <source>
        <dbReference type="EMBL" id="AMU90569.1"/>
    </source>
</evidence>
<dbReference type="Proteomes" id="UP000076088">
    <property type="component" value="Chromosome"/>
</dbReference>
<dbReference type="PRINTS" id="PR00039">
    <property type="entry name" value="HTHLYSR"/>
</dbReference>
<dbReference type="InterPro" id="IPR036388">
    <property type="entry name" value="WH-like_DNA-bd_sf"/>
</dbReference>
<sequence length="333" mass="36652">MQHLDLKLLRSFAAVARESSVTRAAERLHLTQPTVSGQIKELEQILGFVLFHRTSRSVTLSEQGARLLPKVEALLEGAEEVRRDAEEMQHATVTQFRLGAAMYTMDFTDRIDLLDAFAAARPEIRHSIDNRLQSDQIRDLLTDRLDAALLLGIATDTPASEFTRDVPFGHIVNEVQYPDALERVVLCRRKIGLLVPEESELAAMDVIPGAALAGRRVAMLSGEHGDAFINPMVSFMLSHGAIPLAPSEGNALAIERYALRSGNCCIGIGWFPTPAGLVLRPVEGMNFFMDFSVVLGTAPNKAARRFFEFAERWQAGREAAGESVERLPIASFG</sequence>
<dbReference type="SUPFAM" id="SSF53850">
    <property type="entry name" value="Periplasmic binding protein-like II"/>
    <property type="match status" value="1"/>
</dbReference>
<dbReference type="KEGG" id="smaz:LH19_15635"/>
<dbReference type="Pfam" id="PF00126">
    <property type="entry name" value="HTH_1"/>
    <property type="match status" value="1"/>
</dbReference>
<dbReference type="InterPro" id="IPR036390">
    <property type="entry name" value="WH_DNA-bd_sf"/>
</dbReference>
<dbReference type="SUPFAM" id="SSF46785">
    <property type="entry name" value="Winged helix' DNA-binding domain"/>
    <property type="match status" value="1"/>
</dbReference>
<dbReference type="GO" id="GO:0003677">
    <property type="term" value="F:DNA binding"/>
    <property type="evidence" value="ECO:0007669"/>
    <property type="project" value="UniProtKB-KW"/>
</dbReference>
<dbReference type="PANTHER" id="PTHR30346">
    <property type="entry name" value="TRANSCRIPTIONAL DUAL REGULATOR HCAR-RELATED"/>
    <property type="match status" value="1"/>
</dbReference>
<dbReference type="AlphaFoldDB" id="A0AAC8Z2B7"/>
<evidence type="ECO:0000256" key="3">
    <source>
        <dbReference type="ARBA" id="ARBA00023125"/>
    </source>
</evidence>
<evidence type="ECO:0000256" key="2">
    <source>
        <dbReference type="ARBA" id="ARBA00023015"/>
    </source>
</evidence>
<evidence type="ECO:0000313" key="7">
    <source>
        <dbReference type="Proteomes" id="UP000076088"/>
    </source>
</evidence>
<keyword evidence="2" id="KW-0805">Transcription regulation</keyword>
<feature type="domain" description="HTH lysR-type" evidence="5">
    <location>
        <begin position="4"/>
        <end position="61"/>
    </location>
</feature>
<dbReference type="RefSeq" id="WP_054729648.1">
    <property type="nucleotide sequence ID" value="NZ_CP009429.1"/>
</dbReference>
<keyword evidence="3" id="KW-0238">DNA-binding</keyword>
<reference evidence="6 7" key="2">
    <citation type="journal article" date="2016" name="Genome Announc.">
        <title>Complete Genome Sequence of Sphingopyxis macrogoltabida Strain 203N (NBRC 111659), a Polyethylene Glycol Degrader.</title>
        <authorList>
            <person name="Ohtsubo Y."/>
            <person name="Nonoyama S."/>
            <person name="Nagata Y."/>
            <person name="Numata M."/>
            <person name="Tsuchikane K."/>
            <person name="Hosoyama A."/>
            <person name="Yamazoe A."/>
            <person name="Tsuda M."/>
            <person name="Fujita N."/>
            <person name="Kawai F."/>
        </authorList>
    </citation>
    <scope>NUCLEOTIDE SEQUENCE [LARGE SCALE GENOMIC DNA]</scope>
    <source>
        <strain evidence="6 7">203N</strain>
    </source>
</reference>
<dbReference type="GO" id="GO:0003700">
    <property type="term" value="F:DNA-binding transcription factor activity"/>
    <property type="evidence" value="ECO:0007669"/>
    <property type="project" value="InterPro"/>
</dbReference>
<keyword evidence="4" id="KW-0804">Transcription</keyword>
<keyword evidence="7" id="KW-1185">Reference proteome</keyword>
<evidence type="ECO:0000256" key="1">
    <source>
        <dbReference type="ARBA" id="ARBA00009437"/>
    </source>
</evidence>
<reference evidence="7" key="1">
    <citation type="submission" date="2015-11" db="EMBL/GenBank/DDBJ databases">
        <title>Complete genome sequence of a polyethylene-glycol degrader Sphingopyxis macrogoltabida 203N (NBRC 111659).</title>
        <authorList>
            <person name="Yoshiyuki O."/>
            <person name="Shouta N."/>
            <person name="Nagata Y."/>
            <person name="Numata M."/>
            <person name="Tsuchikane K."/>
            <person name="Hosoyama A."/>
            <person name="Yamazoe A."/>
            <person name="Tsuda M."/>
            <person name="Fujita N."/>
            <person name="Kawai F."/>
        </authorList>
    </citation>
    <scope>NUCLEOTIDE SEQUENCE [LARGE SCALE GENOMIC DNA]</scope>
    <source>
        <strain evidence="7">203N</strain>
    </source>
</reference>
<dbReference type="FunFam" id="1.10.10.10:FF:000001">
    <property type="entry name" value="LysR family transcriptional regulator"/>
    <property type="match status" value="1"/>
</dbReference>
<gene>
    <name evidence="6" type="ORF">ATM17_16215</name>
</gene>
<dbReference type="PANTHER" id="PTHR30346:SF28">
    <property type="entry name" value="HTH-TYPE TRANSCRIPTIONAL REGULATOR CYNR"/>
    <property type="match status" value="1"/>
</dbReference>
<dbReference type="GO" id="GO:0032993">
    <property type="term" value="C:protein-DNA complex"/>
    <property type="evidence" value="ECO:0007669"/>
    <property type="project" value="TreeGrafter"/>
</dbReference>
<evidence type="ECO:0000256" key="4">
    <source>
        <dbReference type="ARBA" id="ARBA00023163"/>
    </source>
</evidence>